<organism evidence="4 5">
    <name type="scientific">Hirsutella rhossiliensis</name>
    <dbReference type="NCBI Taxonomy" id="111463"/>
    <lineage>
        <taxon>Eukaryota</taxon>
        <taxon>Fungi</taxon>
        <taxon>Dikarya</taxon>
        <taxon>Ascomycota</taxon>
        <taxon>Pezizomycotina</taxon>
        <taxon>Sordariomycetes</taxon>
        <taxon>Hypocreomycetidae</taxon>
        <taxon>Hypocreales</taxon>
        <taxon>Ophiocordycipitaceae</taxon>
        <taxon>Hirsutella</taxon>
    </lineage>
</organism>
<dbReference type="GO" id="GO:0005634">
    <property type="term" value="C:nucleus"/>
    <property type="evidence" value="ECO:0007669"/>
    <property type="project" value="TreeGrafter"/>
</dbReference>
<dbReference type="GO" id="GO:0004519">
    <property type="term" value="F:endonuclease activity"/>
    <property type="evidence" value="ECO:0007669"/>
    <property type="project" value="UniProtKB-KW"/>
</dbReference>
<dbReference type="GeneID" id="68358896"/>
<gene>
    <name evidence="4" type="ORF">HRG_09767</name>
</gene>
<feature type="compositionally biased region" description="Polar residues" evidence="2">
    <location>
        <begin position="348"/>
        <end position="359"/>
    </location>
</feature>
<dbReference type="InterPro" id="IPR009057">
    <property type="entry name" value="Homeodomain-like_sf"/>
</dbReference>
<sequence>MGFTVQSIMAASAALRVPYYRLRSRIQGNHPKATNGGNRTLLSPEEEKEVLCWAHRRITQGHHIQQRSLQQHANAILKATGRGNTTASGSWARRFIKRYKQYFHRRRQLPETQSVKSCKTVKSSLDSTKTGIGFMVGLSGYGLDYCYRVNLRDRQQYPPFLILPGHRSRPKGYVNDILALEFIDHFERHTRPQVPEEERLVLMDGCENHFTYELVHFCYQHNIQLFPLPPHVTHLLQPLDVGVFGPYKHWHQQVLYREIANGATNFNKTDFLFHLQEMRNRTFKRPTILSAWEKSGLFPFNPSVVLDQLQDALSSLTDSVRERELPGFVEEGTPIDDDSSNEDAFENMRSTPQTPTSRSIEAVPGGRGPATPVTVHRIDWKTLKTPRLNLHDIHKCHEFIRLRIDLSIASGTPITPSVAHVQGKVRKAAHTLALNGITATDEMRRLKENQLRRSKLAEGTSIAAKEVREEAAFLRRWVRQVKGTCRDSISKSSNKQLRLLGRDKRGLRSYMDSIESICYQYAAFRALGDPDRSTDCPFAWIWYNDITYNRSSVLTWPKDYDREVVQKAVELVILETQERSTARRALTFEVDGIEITEEIVIDGLTEEFEAIIKEE</sequence>
<keyword evidence="5" id="KW-1185">Reference proteome</keyword>
<dbReference type="PANTHER" id="PTHR19303">
    <property type="entry name" value="TRANSPOSON"/>
    <property type="match status" value="1"/>
</dbReference>
<dbReference type="SMART" id="SM00674">
    <property type="entry name" value="CENPB"/>
    <property type="match status" value="1"/>
</dbReference>
<dbReference type="PANTHER" id="PTHR19303:SF74">
    <property type="entry name" value="POGO TRANSPOSABLE ELEMENT WITH KRAB DOMAIN"/>
    <property type="match status" value="1"/>
</dbReference>
<dbReference type="PROSITE" id="PS51253">
    <property type="entry name" value="HTH_CENPB"/>
    <property type="match status" value="1"/>
</dbReference>
<name>A0A9P8MSB2_9HYPO</name>
<dbReference type="GO" id="GO:0003677">
    <property type="term" value="F:DNA binding"/>
    <property type="evidence" value="ECO:0007669"/>
    <property type="project" value="UniProtKB-KW"/>
</dbReference>
<comment type="caution">
    <text evidence="4">The sequence shown here is derived from an EMBL/GenBank/DDBJ whole genome shotgun (WGS) entry which is preliminary data.</text>
</comment>
<feature type="domain" description="HTH CENPB-type" evidence="3">
    <location>
        <begin position="34"/>
        <end position="105"/>
    </location>
</feature>
<dbReference type="InterPro" id="IPR006600">
    <property type="entry name" value="HTH_CenpB_DNA-bd_dom"/>
</dbReference>
<evidence type="ECO:0000259" key="3">
    <source>
        <dbReference type="PROSITE" id="PS51253"/>
    </source>
</evidence>
<dbReference type="InterPro" id="IPR050863">
    <property type="entry name" value="CenT-Element_Derived"/>
</dbReference>
<proteinExistence type="predicted"/>
<reference evidence="4" key="1">
    <citation type="submission" date="2021-09" db="EMBL/GenBank/DDBJ databases">
        <title>A high-quality genome of the endoparasitic fungus Hirsutella rhossiliensis with a comparison of Hirsutella genomes reveals transposable elements contributing to genome size variation.</title>
        <authorList>
            <person name="Lin R."/>
            <person name="Jiao Y."/>
            <person name="Sun X."/>
            <person name="Ling J."/>
            <person name="Xie B."/>
            <person name="Cheng X."/>
        </authorList>
    </citation>
    <scope>NUCLEOTIDE SEQUENCE</scope>
    <source>
        <strain evidence="4">HR02</strain>
    </source>
</reference>
<dbReference type="Pfam" id="PF03221">
    <property type="entry name" value="HTH_Tnp_Tc5"/>
    <property type="match status" value="1"/>
</dbReference>
<dbReference type="RefSeq" id="XP_044716819.1">
    <property type="nucleotide sequence ID" value="XM_044868238.1"/>
</dbReference>
<evidence type="ECO:0000256" key="1">
    <source>
        <dbReference type="ARBA" id="ARBA00023125"/>
    </source>
</evidence>
<dbReference type="Proteomes" id="UP000824596">
    <property type="component" value="Unassembled WGS sequence"/>
</dbReference>
<feature type="region of interest" description="Disordered" evidence="2">
    <location>
        <begin position="329"/>
        <end position="372"/>
    </location>
</feature>
<evidence type="ECO:0000313" key="4">
    <source>
        <dbReference type="EMBL" id="KAH0959306.1"/>
    </source>
</evidence>
<feature type="compositionally biased region" description="Acidic residues" evidence="2">
    <location>
        <begin position="333"/>
        <end position="345"/>
    </location>
</feature>
<dbReference type="InterPro" id="IPR004875">
    <property type="entry name" value="DDE_SF_endonuclease_dom"/>
</dbReference>
<keyword evidence="1" id="KW-0238">DNA-binding</keyword>
<dbReference type="EMBL" id="JAIZPD010000013">
    <property type="protein sequence ID" value="KAH0959306.1"/>
    <property type="molecule type" value="Genomic_DNA"/>
</dbReference>
<protein>
    <submittedName>
        <fullName evidence="4">DDE superfamily endonuclease domain-containing protein</fullName>
    </submittedName>
</protein>
<accession>A0A9P8MSB2</accession>
<evidence type="ECO:0000256" key="2">
    <source>
        <dbReference type="SAM" id="MobiDB-lite"/>
    </source>
</evidence>
<dbReference type="OrthoDB" id="4949264at2759"/>
<dbReference type="SUPFAM" id="SSF46689">
    <property type="entry name" value="Homeodomain-like"/>
    <property type="match status" value="1"/>
</dbReference>
<keyword evidence="4" id="KW-0378">Hydrolase</keyword>
<evidence type="ECO:0000313" key="5">
    <source>
        <dbReference type="Proteomes" id="UP000824596"/>
    </source>
</evidence>
<keyword evidence="4" id="KW-0255">Endonuclease</keyword>
<dbReference type="Pfam" id="PF03184">
    <property type="entry name" value="DDE_1"/>
    <property type="match status" value="1"/>
</dbReference>
<keyword evidence="4" id="KW-0540">Nuclease</keyword>
<dbReference type="AlphaFoldDB" id="A0A9P8MSB2"/>